<gene>
    <name evidence="2" type="ORF">CN984_13470</name>
</gene>
<organism evidence="2 3">
    <name type="scientific">Bacillus cereus</name>
    <dbReference type="NCBI Taxonomy" id="1396"/>
    <lineage>
        <taxon>Bacteria</taxon>
        <taxon>Bacillati</taxon>
        <taxon>Bacillota</taxon>
        <taxon>Bacilli</taxon>
        <taxon>Bacillales</taxon>
        <taxon>Bacillaceae</taxon>
        <taxon>Bacillus</taxon>
        <taxon>Bacillus cereus group</taxon>
    </lineage>
</organism>
<name>A0A2B9Q0V2_BACCE</name>
<dbReference type="RefSeq" id="WP_098764442.1">
    <property type="nucleotide sequence ID" value="NZ_NUIL01000017.1"/>
</dbReference>
<accession>A0A2B9Q0V2</accession>
<proteinExistence type="predicted"/>
<dbReference type="AlphaFoldDB" id="A0A2B9Q0V2"/>
<protein>
    <submittedName>
        <fullName evidence="2">DUF4901 domain-containing protein</fullName>
    </submittedName>
</protein>
<dbReference type="Pfam" id="PF16244">
    <property type="entry name" value="DUF4901"/>
    <property type="match status" value="2"/>
</dbReference>
<feature type="domain" description="YcdB/YcdC repeated" evidence="1">
    <location>
        <begin position="10"/>
        <end position="153"/>
    </location>
</feature>
<dbReference type="InterPro" id="IPR032599">
    <property type="entry name" value="YcdB/YcdC_rep_domain"/>
</dbReference>
<comment type="caution">
    <text evidence="2">The sequence shown here is derived from an EMBL/GenBank/DDBJ whole genome shotgun (WGS) entry which is preliminary data.</text>
</comment>
<sequence length="497" mass="58522">MMDIKEREGRGKVAHIIEITDGYKLVVDDKSNVNEPLHVLWWENKEDGEKKIEVVLNRYTGELIELKVDDEGYFSTTNEMMDDNKAKEIANAFLKKYIKEGLEFYTYVTVKDDWRGLKEINYMQEVNGYPLTNTGCIVRVHSSGEVVHFYYNGQKAIQEKPLWPNEIVEENIVLENLKARQDMRLVFVDLTLSSCKYESGEEVKGYHLVYEPEPSYAFIDASTGEDLFEPEHYKLAPTVFVEKTVKSTRKKDVFDLLDWDVEKFIKVDEKEDEYEVRMKFVLKEEAPKEIEEKDPYSMDEFYKKHFPMLQHDKFVVITVDKKTNQLISCLMWTNGKDRKSILSREQCLEKALQFLEEIIPNATKYVQLWDDYEAEEGIERFSFSIYVNDICVVGKYIMININTENGAVMHYSGESSNFIKELLAYETTPKVTNEEALQIYKEAIRVKLEWYIDNDAEETVYQLLYKQTTDENHKEPFECSRDIRYIDAHTGEKIWSK</sequence>
<evidence type="ECO:0000259" key="1">
    <source>
        <dbReference type="Pfam" id="PF16244"/>
    </source>
</evidence>
<reference evidence="2 3" key="1">
    <citation type="submission" date="2017-09" db="EMBL/GenBank/DDBJ databases">
        <title>Large-scale bioinformatics analysis of Bacillus genomes uncovers conserved roles of natural products in bacterial physiology.</title>
        <authorList>
            <consortium name="Agbiome Team Llc"/>
            <person name="Bleich R.M."/>
            <person name="Grubbs K.J."/>
            <person name="Santa Maria K.C."/>
            <person name="Allen S.E."/>
            <person name="Farag S."/>
            <person name="Shank E.A."/>
            <person name="Bowers A."/>
        </authorList>
    </citation>
    <scope>NUCLEOTIDE SEQUENCE [LARGE SCALE GENOMIC DNA]</scope>
    <source>
        <strain evidence="2 3">AFS050027</strain>
    </source>
</reference>
<dbReference type="EMBL" id="NUIL01000017">
    <property type="protein sequence ID" value="PGO28414.1"/>
    <property type="molecule type" value="Genomic_DNA"/>
</dbReference>
<evidence type="ECO:0000313" key="3">
    <source>
        <dbReference type="Proteomes" id="UP000223777"/>
    </source>
</evidence>
<dbReference type="Proteomes" id="UP000223777">
    <property type="component" value="Unassembled WGS sequence"/>
</dbReference>
<evidence type="ECO:0000313" key="2">
    <source>
        <dbReference type="EMBL" id="PGO28414.1"/>
    </source>
</evidence>
<feature type="domain" description="YcdB/YcdC repeated" evidence="1">
    <location>
        <begin position="310"/>
        <end position="414"/>
    </location>
</feature>